<dbReference type="Proteomes" id="UP000266234">
    <property type="component" value="Unassembled WGS sequence"/>
</dbReference>
<keyword evidence="2" id="KW-1185">Reference proteome</keyword>
<organism evidence="1 2">
    <name type="scientific">Fusarium longipes</name>
    <dbReference type="NCBI Taxonomy" id="694270"/>
    <lineage>
        <taxon>Eukaryota</taxon>
        <taxon>Fungi</taxon>
        <taxon>Dikarya</taxon>
        <taxon>Ascomycota</taxon>
        <taxon>Pezizomycotina</taxon>
        <taxon>Sordariomycetes</taxon>
        <taxon>Hypocreomycetidae</taxon>
        <taxon>Hypocreales</taxon>
        <taxon>Nectriaceae</taxon>
        <taxon>Fusarium</taxon>
    </lineage>
</organism>
<dbReference type="OrthoDB" id="5426988at2759"/>
<dbReference type="EMBL" id="PXOG01000081">
    <property type="protein sequence ID" value="RGP77936.1"/>
    <property type="molecule type" value="Genomic_DNA"/>
</dbReference>
<evidence type="ECO:0000313" key="2">
    <source>
        <dbReference type="Proteomes" id="UP000266234"/>
    </source>
</evidence>
<gene>
    <name evidence="1" type="ORF">FLONG3_3893</name>
</gene>
<protein>
    <submittedName>
        <fullName evidence="1">Aaa atpase family</fullName>
    </submittedName>
</protein>
<accession>A0A395T0C9</accession>
<dbReference type="AlphaFoldDB" id="A0A395T0C9"/>
<name>A0A395T0C9_9HYPO</name>
<proteinExistence type="predicted"/>
<sequence>MPLPTSRPLPIILINGFPDSDMLRIARKLVDLFTHHDAKCFHNHHLDRPAEAILPRTHPRWEFVRHALLSTVFDQLAECEDTKKSIYVMTQIMSSHDIGHDTMFNYRDMAARRGCTFVPVTITSNMENVVRLIRNGRRAARGDDKSAEDPMLYDDYYHIRVDGTKLNDDEAAQAIYEHVLRVCRELR</sequence>
<comment type="caution">
    <text evidence="1">The sequence shown here is derived from an EMBL/GenBank/DDBJ whole genome shotgun (WGS) entry which is preliminary data.</text>
</comment>
<dbReference type="STRING" id="694270.A0A395T0C9"/>
<evidence type="ECO:0000313" key="1">
    <source>
        <dbReference type="EMBL" id="RGP77936.1"/>
    </source>
</evidence>
<reference evidence="1 2" key="1">
    <citation type="journal article" date="2018" name="PLoS Pathog.">
        <title>Evolution of structural diversity of trichothecenes, a family of toxins produced by plant pathogenic and entomopathogenic fungi.</title>
        <authorList>
            <person name="Proctor R.H."/>
            <person name="McCormick S.P."/>
            <person name="Kim H.S."/>
            <person name="Cardoza R.E."/>
            <person name="Stanley A.M."/>
            <person name="Lindo L."/>
            <person name="Kelly A."/>
            <person name="Brown D.W."/>
            <person name="Lee T."/>
            <person name="Vaughan M.M."/>
            <person name="Alexander N.J."/>
            <person name="Busman M."/>
            <person name="Gutierrez S."/>
        </authorList>
    </citation>
    <scope>NUCLEOTIDE SEQUENCE [LARGE SCALE GENOMIC DNA]</scope>
    <source>
        <strain evidence="1 2">NRRL 20695</strain>
    </source>
</reference>